<feature type="region of interest" description="Disordered" evidence="1">
    <location>
        <begin position="50"/>
        <end position="69"/>
    </location>
</feature>
<dbReference type="PROSITE" id="PS51257">
    <property type="entry name" value="PROKAR_LIPOPROTEIN"/>
    <property type="match status" value="1"/>
</dbReference>
<comment type="caution">
    <text evidence="3">The sequence shown here is derived from an EMBL/GenBank/DDBJ whole genome shotgun (WGS) entry which is preliminary data.</text>
</comment>
<sequence length="158" mass="17288">MKYTPLFVIVMLYSASACAAYKCVSPEGKTSYQERPCESGKETKVLREAVSSTPKFQPSIDKATAPQRTQDELQAAVRASLKDPDSANFNDLQHVGDGRALCGQVNAKNSYGGYTGFKRFVADFEGVYWAGDGSAQVDIGRPEARRTYVPKANFWGCP</sequence>
<dbReference type="AlphaFoldDB" id="A0A7V6PDL1"/>
<evidence type="ECO:0000256" key="2">
    <source>
        <dbReference type="SAM" id="SignalP"/>
    </source>
</evidence>
<feature type="signal peptide" evidence="2">
    <location>
        <begin position="1"/>
        <end position="19"/>
    </location>
</feature>
<gene>
    <name evidence="3" type="ORF">GXX48_14905</name>
</gene>
<dbReference type="EMBL" id="DUMN01000417">
    <property type="protein sequence ID" value="HHV68920.1"/>
    <property type="molecule type" value="Genomic_DNA"/>
</dbReference>
<keyword evidence="2" id="KW-0732">Signal</keyword>
<accession>A0A7V6PDL1</accession>
<name>A0A7V6PDL1_9HYPH</name>
<proteinExistence type="predicted"/>
<evidence type="ECO:0000313" key="4">
    <source>
        <dbReference type="Proteomes" id="UP000551563"/>
    </source>
</evidence>
<evidence type="ECO:0000313" key="3">
    <source>
        <dbReference type="EMBL" id="HHV68920.1"/>
    </source>
</evidence>
<evidence type="ECO:0000256" key="1">
    <source>
        <dbReference type="SAM" id="MobiDB-lite"/>
    </source>
</evidence>
<dbReference type="Proteomes" id="UP000551563">
    <property type="component" value="Unassembled WGS sequence"/>
</dbReference>
<protein>
    <submittedName>
        <fullName evidence="3">DUF4124 domain-containing protein</fullName>
    </submittedName>
</protein>
<reference evidence="3 4" key="1">
    <citation type="journal article" date="2020" name="Biotechnol. Biofuels">
        <title>New insights from the biogas microbiome by comprehensive genome-resolved metagenomics of nearly 1600 species originating from multiple anaerobic digesters.</title>
        <authorList>
            <person name="Campanaro S."/>
            <person name="Treu L."/>
            <person name="Rodriguez-R L.M."/>
            <person name="Kovalovszki A."/>
            <person name="Ziels R.M."/>
            <person name="Maus I."/>
            <person name="Zhu X."/>
            <person name="Kougias P.G."/>
            <person name="Basile A."/>
            <person name="Luo G."/>
            <person name="Schluter A."/>
            <person name="Konstantinidis K.T."/>
            <person name="Angelidaki I."/>
        </authorList>
    </citation>
    <scope>NUCLEOTIDE SEQUENCE [LARGE SCALE GENOMIC DNA]</scope>
    <source>
        <strain evidence="3">AS04akNAM_66</strain>
    </source>
</reference>
<feature type="chain" id="PRO_5030843864" evidence="2">
    <location>
        <begin position="20"/>
        <end position="158"/>
    </location>
</feature>
<organism evidence="3 4">
    <name type="scientific">Brucella intermedia</name>
    <dbReference type="NCBI Taxonomy" id="94625"/>
    <lineage>
        <taxon>Bacteria</taxon>
        <taxon>Pseudomonadati</taxon>
        <taxon>Pseudomonadota</taxon>
        <taxon>Alphaproteobacteria</taxon>
        <taxon>Hyphomicrobiales</taxon>
        <taxon>Brucellaceae</taxon>
        <taxon>Brucella/Ochrobactrum group</taxon>
        <taxon>Brucella</taxon>
    </lineage>
</organism>